<evidence type="ECO:0000313" key="3">
    <source>
        <dbReference type="Proteomes" id="UP000813824"/>
    </source>
</evidence>
<feature type="transmembrane region" description="Helical" evidence="1">
    <location>
        <begin position="527"/>
        <end position="546"/>
    </location>
</feature>
<feature type="transmembrane region" description="Helical" evidence="1">
    <location>
        <begin position="400"/>
        <end position="426"/>
    </location>
</feature>
<keyword evidence="1" id="KW-0472">Membrane</keyword>
<feature type="transmembrane region" description="Helical" evidence="1">
    <location>
        <begin position="566"/>
        <end position="586"/>
    </location>
</feature>
<comment type="caution">
    <text evidence="2">The sequence shown here is derived from an EMBL/GenBank/DDBJ whole genome shotgun (WGS) entry which is preliminary data.</text>
</comment>
<gene>
    <name evidence="2" type="ORF">BXZ70DRAFT_464708</name>
</gene>
<dbReference type="Proteomes" id="UP000813824">
    <property type="component" value="Unassembled WGS sequence"/>
</dbReference>
<feature type="transmembrane region" description="Helical" evidence="1">
    <location>
        <begin position="489"/>
        <end position="507"/>
    </location>
</feature>
<dbReference type="EMBL" id="JAEVFJ010000033">
    <property type="protein sequence ID" value="KAH8092218.1"/>
    <property type="molecule type" value="Genomic_DNA"/>
</dbReference>
<organism evidence="2 3">
    <name type="scientific">Cristinia sonorae</name>
    <dbReference type="NCBI Taxonomy" id="1940300"/>
    <lineage>
        <taxon>Eukaryota</taxon>
        <taxon>Fungi</taxon>
        <taxon>Dikarya</taxon>
        <taxon>Basidiomycota</taxon>
        <taxon>Agaricomycotina</taxon>
        <taxon>Agaricomycetes</taxon>
        <taxon>Agaricomycetidae</taxon>
        <taxon>Agaricales</taxon>
        <taxon>Pleurotineae</taxon>
        <taxon>Stephanosporaceae</taxon>
        <taxon>Cristinia</taxon>
    </lineage>
</organism>
<reference evidence="2" key="1">
    <citation type="journal article" date="2021" name="New Phytol.">
        <title>Evolutionary innovations through gain and loss of genes in the ectomycorrhizal Boletales.</title>
        <authorList>
            <person name="Wu G."/>
            <person name="Miyauchi S."/>
            <person name="Morin E."/>
            <person name="Kuo A."/>
            <person name="Drula E."/>
            <person name="Varga T."/>
            <person name="Kohler A."/>
            <person name="Feng B."/>
            <person name="Cao Y."/>
            <person name="Lipzen A."/>
            <person name="Daum C."/>
            <person name="Hundley H."/>
            <person name="Pangilinan J."/>
            <person name="Johnson J."/>
            <person name="Barry K."/>
            <person name="LaButti K."/>
            <person name="Ng V."/>
            <person name="Ahrendt S."/>
            <person name="Min B."/>
            <person name="Choi I.G."/>
            <person name="Park H."/>
            <person name="Plett J.M."/>
            <person name="Magnuson J."/>
            <person name="Spatafora J.W."/>
            <person name="Nagy L.G."/>
            <person name="Henrissat B."/>
            <person name="Grigoriev I.V."/>
            <person name="Yang Z.L."/>
            <person name="Xu J."/>
            <person name="Martin F.M."/>
        </authorList>
    </citation>
    <scope>NUCLEOTIDE SEQUENCE</scope>
    <source>
        <strain evidence="2">KKN 215</strain>
    </source>
</reference>
<keyword evidence="3" id="KW-1185">Reference proteome</keyword>
<keyword evidence="1" id="KW-0812">Transmembrane</keyword>
<accession>A0A8K0XMH0</accession>
<proteinExistence type="predicted"/>
<keyword evidence="1" id="KW-1133">Transmembrane helix</keyword>
<evidence type="ECO:0000313" key="2">
    <source>
        <dbReference type="EMBL" id="KAH8092218.1"/>
    </source>
</evidence>
<sequence length="654" mass="70887">MAFSLAGLTPSRLSRLAFGIALVASVPVLAQAPVNDVISWPSGLLLLASVLYAALGTNCETLWDIDPSIGPFIWSGLPLLSLSPMKRVNWVSNACHFVSGIRTANGKSNFWIRSEEVTSAARSEALRKVTSLIHPVMYEGLEEPLDETLWRITSAGLVQREAIVPISPNLPPKPTPPSARDFLLFAAIDYHVFRKWEVMIYQRGGLAFSTKGMPASSVVDVESEEEALLVVAAQMVRRPHSQSPLRGQAKNEGSSDIGPYTLYLDTISLDKPACAIDFHSYSPDSAKVSASLTELAGAYFRVVQYIKRSVDTPGWHVNGEVAKVSVGQTVWIAILGGALLDKGRLTIQNLPGRWGILGVSADEAYLSRIESILEALEPHVNTSEFFDLVFSGGTSRRSTWPFLIAGLCGQVIICYFLSVGTSAGVWTSVALSNSLYVGKLTDWHSAFTGKVKANEEPGLKMYVPRSPNKELMCIATLDRSPPKTPTLRPGVLLNLFGVAAAILGTIFQSDTRDSLGFGPITFTPPWVVYTSAGLSIGTSGLILLTIVLQQLRERTWRDHSELPQRWVVYTTLGASVVVSGLAVFFMQCRVAKLWPVLDAVTWLSGMPLGMLENGRMIAVDDNLLHLALLNRWIMGAVASSVGSSGDNGAGVCWK</sequence>
<name>A0A8K0XMH0_9AGAR</name>
<evidence type="ECO:0000256" key="1">
    <source>
        <dbReference type="SAM" id="Phobius"/>
    </source>
</evidence>
<dbReference type="AlphaFoldDB" id="A0A8K0XMH0"/>
<dbReference type="OrthoDB" id="3020985at2759"/>
<protein>
    <submittedName>
        <fullName evidence="2">Uncharacterized protein</fullName>
    </submittedName>
</protein>